<keyword evidence="3" id="KW-1185">Reference proteome</keyword>
<reference evidence="2" key="1">
    <citation type="submission" date="2022-04" db="EMBL/GenBank/DDBJ databases">
        <title>Carnegiea gigantea Genome sequencing and assembly v2.</title>
        <authorList>
            <person name="Copetti D."/>
            <person name="Sanderson M.J."/>
            <person name="Burquez A."/>
            <person name="Wojciechowski M.F."/>
        </authorList>
    </citation>
    <scope>NUCLEOTIDE SEQUENCE</scope>
    <source>
        <strain evidence="2">SGP5-SGP5p</strain>
        <tissue evidence="2">Aerial part</tissue>
    </source>
</reference>
<comment type="caution">
    <text evidence="2">The sequence shown here is derived from an EMBL/GenBank/DDBJ whole genome shotgun (WGS) entry which is preliminary data.</text>
</comment>
<sequence length="153" mass="17132">MSVTTETITRHVSEQVKWAMEAANLAKPLPYFDYVPTTGCEPSHRQMRVPSPQSTERERGASRSNQGDPPHSGHHDRHTAAAVRPSGRPFQGQTAKSTTTSTPYATHSKRAPWLEEQEQTSNPRRKASGCPSRGMKSVRWKSWPLLLEAMQKV</sequence>
<feature type="region of interest" description="Disordered" evidence="1">
    <location>
        <begin position="39"/>
        <end position="136"/>
    </location>
</feature>
<organism evidence="2 3">
    <name type="scientific">Carnegiea gigantea</name>
    <dbReference type="NCBI Taxonomy" id="171969"/>
    <lineage>
        <taxon>Eukaryota</taxon>
        <taxon>Viridiplantae</taxon>
        <taxon>Streptophyta</taxon>
        <taxon>Embryophyta</taxon>
        <taxon>Tracheophyta</taxon>
        <taxon>Spermatophyta</taxon>
        <taxon>Magnoliopsida</taxon>
        <taxon>eudicotyledons</taxon>
        <taxon>Gunneridae</taxon>
        <taxon>Pentapetalae</taxon>
        <taxon>Caryophyllales</taxon>
        <taxon>Cactineae</taxon>
        <taxon>Cactaceae</taxon>
        <taxon>Cactoideae</taxon>
        <taxon>Echinocereeae</taxon>
        <taxon>Carnegiea</taxon>
    </lineage>
</organism>
<dbReference type="AlphaFoldDB" id="A0A9Q1KNM0"/>
<accession>A0A9Q1KNM0</accession>
<feature type="compositionally biased region" description="Polar residues" evidence="1">
    <location>
        <begin position="91"/>
        <end position="105"/>
    </location>
</feature>
<dbReference type="EMBL" id="JAKOGI010000044">
    <property type="protein sequence ID" value="KAJ8446960.1"/>
    <property type="molecule type" value="Genomic_DNA"/>
</dbReference>
<protein>
    <submittedName>
        <fullName evidence="2">Uncharacterized protein</fullName>
    </submittedName>
</protein>
<proteinExistence type="predicted"/>
<name>A0A9Q1KNM0_9CARY</name>
<gene>
    <name evidence="2" type="ORF">Cgig2_006588</name>
</gene>
<dbReference type="Proteomes" id="UP001153076">
    <property type="component" value="Unassembled WGS sequence"/>
</dbReference>
<evidence type="ECO:0000256" key="1">
    <source>
        <dbReference type="SAM" id="MobiDB-lite"/>
    </source>
</evidence>
<evidence type="ECO:0000313" key="3">
    <source>
        <dbReference type="Proteomes" id="UP001153076"/>
    </source>
</evidence>
<evidence type="ECO:0000313" key="2">
    <source>
        <dbReference type="EMBL" id="KAJ8446960.1"/>
    </source>
</evidence>